<evidence type="ECO:0000313" key="4">
    <source>
        <dbReference type="Proteomes" id="UP000075225"/>
    </source>
</evidence>
<feature type="region of interest" description="Disordered" evidence="1">
    <location>
        <begin position="118"/>
        <end position="160"/>
    </location>
</feature>
<feature type="compositionally biased region" description="Basic and acidic residues" evidence="1">
    <location>
        <begin position="1047"/>
        <end position="1058"/>
    </location>
</feature>
<feature type="region of interest" description="Disordered" evidence="1">
    <location>
        <begin position="398"/>
        <end position="427"/>
    </location>
</feature>
<gene>
    <name evidence="3" type="ORF">TGPRC2_233430B</name>
</gene>
<proteinExistence type="predicted"/>
<feature type="compositionally biased region" description="Basic and acidic residues" evidence="1">
    <location>
        <begin position="411"/>
        <end position="420"/>
    </location>
</feature>
<dbReference type="EMBL" id="AHZP02000223">
    <property type="protein sequence ID" value="KYK71487.1"/>
    <property type="molecule type" value="Genomic_DNA"/>
</dbReference>
<evidence type="ECO:0000256" key="1">
    <source>
        <dbReference type="SAM" id="MobiDB-lite"/>
    </source>
</evidence>
<feature type="region of interest" description="Disordered" evidence="1">
    <location>
        <begin position="340"/>
        <end position="359"/>
    </location>
</feature>
<feature type="region of interest" description="Disordered" evidence="1">
    <location>
        <begin position="1"/>
        <end position="97"/>
    </location>
</feature>
<evidence type="ECO:0000259" key="2">
    <source>
        <dbReference type="Pfam" id="PF23128"/>
    </source>
</evidence>
<feature type="compositionally biased region" description="Basic and acidic residues" evidence="1">
    <location>
        <begin position="74"/>
        <end position="95"/>
    </location>
</feature>
<accession>A0A151HQ13</accession>
<dbReference type="Proteomes" id="UP000075225">
    <property type="component" value="Unassembled WGS sequence"/>
</dbReference>
<feature type="region of interest" description="Disordered" evidence="1">
    <location>
        <begin position="1030"/>
        <end position="1069"/>
    </location>
</feature>
<feature type="compositionally biased region" description="Polar residues" evidence="1">
    <location>
        <begin position="1096"/>
        <end position="1116"/>
    </location>
</feature>
<name>A0A151HQ13_TOXGO</name>
<organism evidence="3 4">
    <name type="scientific">Toxoplasma gondii TgCatPRC2</name>
    <dbReference type="NCBI Taxonomy" id="1130821"/>
    <lineage>
        <taxon>Eukaryota</taxon>
        <taxon>Sar</taxon>
        <taxon>Alveolata</taxon>
        <taxon>Apicomplexa</taxon>
        <taxon>Conoidasida</taxon>
        <taxon>Coccidia</taxon>
        <taxon>Eucoccidiorida</taxon>
        <taxon>Eimeriorina</taxon>
        <taxon>Sarcocystidae</taxon>
        <taxon>Toxoplasma</taxon>
    </lineage>
</organism>
<feature type="domain" description="C2CD5 C-terminal" evidence="2">
    <location>
        <begin position="1338"/>
        <end position="1426"/>
    </location>
</feature>
<reference evidence="4" key="1">
    <citation type="submission" date="2016-03" db="EMBL/GenBank/DDBJ databases">
        <authorList>
            <person name="Sibley D."/>
            <person name="Venepally P."/>
            <person name="Karamycheva S."/>
            <person name="Hadjithomas M."/>
            <person name="Khan A."/>
            <person name="Brunk B."/>
            <person name="Roos D."/>
            <person name="Caler E."/>
            <person name="Lorenzi H."/>
        </authorList>
    </citation>
    <scope>NUCLEOTIDE SEQUENCE [LARGE SCALE GENOMIC DNA]</scope>
    <source>
        <strain evidence="4">TgCatPRC2</strain>
    </source>
</reference>
<evidence type="ECO:0000313" key="3">
    <source>
        <dbReference type="EMBL" id="KYK71487.1"/>
    </source>
</evidence>
<dbReference type="InterPro" id="IPR057815">
    <property type="entry name" value="C2CD5_C"/>
</dbReference>
<feature type="region of interest" description="Disordered" evidence="1">
    <location>
        <begin position="795"/>
        <end position="900"/>
    </location>
</feature>
<feature type="compositionally biased region" description="Basic and acidic residues" evidence="1">
    <location>
        <begin position="349"/>
        <end position="359"/>
    </location>
</feature>
<feature type="compositionally biased region" description="Polar residues" evidence="1">
    <location>
        <begin position="944"/>
        <end position="953"/>
    </location>
</feature>
<feature type="compositionally biased region" description="Basic and acidic residues" evidence="1">
    <location>
        <begin position="568"/>
        <end position="577"/>
    </location>
</feature>
<feature type="region of interest" description="Disordered" evidence="1">
    <location>
        <begin position="565"/>
        <end position="616"/>
    </location>
</feature>
<comment type="caution">
    <text evidence="3">The sequence shown here is derived from an EMBL/GenBank/DDBJ whole genome shotgun (WGS) entry which is preliminary data.</text>
</comment>
<protein>
    <recommendedName>
        <fullName evidence="2">C2CD5 C-terminal domain-containing protein</fullName>
    </recommendedName>
</protein>
<feature type="region of interest" description="Disordered" evidence="1">
    <location>
        <begin position="1083"/>
        <end position="1147"/>
    </location>
</feature>
<feature type="compositionally biased region" description="Basic and acidic residues" evidence="1">
    <location>
        <begin position="132"/>
        <end position="160"/>
    </location>
</feature>
<dbReference type="VEuPathDB" id="ToxoDB:TGPRC2_233430B"/>
<feature type="non-terminal residue" evidence="3">
    <location>
        <position position="1"/>
    </location>
</feature>
<feature type="compositionally biased region" description="Basic and acidic residues" evidence="1">
    <location>
        <begin position="589"/>
        <end position="606"/>
    </location>
</feature>
<feature type="compositionally biased region" description="Polar residues" evidence="1">
    <location>
        <begin position="806"/>
        <end position="816"/>
    </location>
</feature>
<dbReference type="Pfam" id="PF23128">
    <property type="entry name" value="YbjQ_4"/>
    <property type="match status" value="1"/>
</dbReference>
<sequence length="1440" mass="154083">SFARAARAWTGREAKFSPRHFQLPDVPFSAPPSPGVSPSYSTAPRPRDGPVGLLPAAPRMLGTIPGSPPLSPRPEGEDALGDRNEDPTDRREAPDASRPIFGSFLFAAESASSSADCAVALSGPSGSSAEAKGADREQWRGDDEGDEMRLDPGRGPGRDDADRIVEWERRRRRERRLARQERRAEKKLMARRKHERIVRDIENLSIRSCAQNELCFEVAFYHGDAGGDAISFSNANRRFRAARPRVQMLDRGGTSEGPSGWKASQAGPSLYPLLLPPLSSTPASRGVVLTPPPADELCRPKEETVSFHSASASPLVAPGDRPCLLSSSWRSAPAPWGAAGSGVLGSGGRGDRPDRGETVSERGVFALLRESGERERRDEPFVPGSRIPENVFIGAQSGVEAPASGAGSDAIGDRGRRDEGDVSSSLDRQLARLPVVLRERRTSSEVRAGNRQSPSSLAEQTYPMLASAALSALGGPGGAGRCMRRHRNQRIFVFSVDDEVDEARLRSVHRQRHLDATGCHVGTVAFLPGVVYRNVGLGRCPQGLLRASSGFKDLTSGGRVPVTFPFDPDVRSRRRMETAGQEPGEACGDEERADHEAVERTAESERQPPGGDQRKHAARWVDVGNTALLGPHTRVPISHALAPVVSIRRKVVLSSKTLRSSDALSKELQKAWESALSQLLFEPLLRCSCETGEIALTGLSPSLSFTKGNTLHLSLSGQILPLVSLSLSPSRLVDERPPGSLTPSVSPLPLSHGMFPATRVSCMTAPRALCGSVLPSALPDPRTPMASGETLSHEFDTAASPHPKGLSSSSTQSLRPHNSPERPSLFATIATCSSSPPQLSPPPAKTSRDPAPKRTHAHACRLSRGVSSASRRHCSGFEGARSPDSLRGEAKGNQAVARGVGERDSKFCLSRDVPRCLLRKVETHGLEFSSKENEAHAECGNGEGPSNPTNDTSAGRDATREAVAPRGAATNSRKVPALAASGSRNEGKAEFNGGALPPCSSEMHAQQSPGGTKPQKRGLYHLMAHLSPFSLHHPRNRQSQAQGSGEGGKRETGMERNGEPQGCGAAPESGDVNGLPCLSPCLSPPSLGEGRESQERFSSLAPSSQTRHPASSSLSPSDIPRPVLPTQDSRHGASCDGGQGASEDMGSLSHNLVPARRAGDGVSTPLVSQRTELGTAAELLDRSASGEGVEGLRRDPQCTERNFSSNRLPGSVCPLVVPGQEAALTGVLQRDANRLLPPQTVLRTFLGRLATEQDSARRVLENPFLEPGDLFKTHASDAVPALLFGKERKHTEARVSRAEDRDGRLDEAWNPWEADRQIGKKTRQIHQDALAEETDVVVTSLPTLPGCRVLRHLGLVSVHLVQDTSAYHSHQELAAALHFAALRAAKARCRAMGGNLLVASLLQWNMVEEERQQSFAVLTFAGDAVLALFRRCDACKGEAE</sequence>
<feature type="region of interest" description="Disordered" evidence="1">
    <location>
        <begin position="929"/>
        <end position="1016"/>
    </location>
</feature>